<feature type="transmembrane region" description="Helical" evidence="1">
    <location>
        <begin position="62"/>
        <end position="86"/>
    </location>
</feature>
<evidence type="ECO:0000256" key="1">
    <source>
        <dbReference type="SAM" id="Phobius"/>
    </source>
</evidence>
<keyword evidence="3" id="KW-1185">Reference proteome</keyword>
<organism evidence="2 3">
    <name type="scientific">Hyaloscypha variabilis (strain UAMH 11265 / GT02V1 / F)</name>
    <name type="common">Meliniomyces variabilis</name>
    <dbReference type="NCBI Taxonomy" id="1149755"/>
    <lineage>
        <taxon>Eukaryota</taxon>
        <taxon>Fungi</taxon>
        <taxon>Dikarya</taxon>
        <taxon>Ascomycota</taxon>
        <taxon>Pezizomycotina</taxon>
        <taxon>Leotiomycetes</taxon>
        <taxon>Helotiales</taxon>
        <taxon>Hyaloscyphaceae</taxon>
        <taxon>Hyaloscypha</taxon>
        <taxon>Hyaloscypha variabilis</taxon>
    </lineage>
</organism>
<accession>A0A2J6R889</accession>
<keyword evidence="1" id="KW-0812">Transmembrane</keyword>
<dbReference type="OrthoDB" id="3543529at2759"/>
<protein>
    <submittedName>
        <fullName evidence="2">Uncharacterized protein</fullName>
    </submittedName>
</protein>
<dbReference type="Proteomes" id="UP000235786">
    <property type="component" value="Unassembled WGS sequence"/>
</dbReference>
<dbReference type="AlphaFoldDB" id="A0A2J6R889"/>
<dbReference type="EMBL" id="KZ613953">
    <property type="protein sequence ID" value="PMD34739.1"/>
    <property type="molecule type" value="Genomic_DNA"/>
</dbReference>
<reference evidence="2 3" key="1">
    <citation type="submission" date="2016-04" db="EMBL/GenBank/DDBJ databases">
        <title>A degradative enzymes factory behind the ericoid mycorrhizal symbiosis.</title>
        <authorList>
            <consortium name="DOE Joint Genome Institute"/>
            <person name="Martino E."/>
            <person name="Morin E."/>
            <person name="Grelet G."/>
            <person name="Kuo A."/>
            <person name="Kohler A."/>
            <person name="Daghino S."/>
            <person name="Barry K."/>
            <person name="Choi C."/>
            <person name="Cichocki N."/>
            <person name="Clum A."/>
            <person name="Copeland A."/>
            <person name="Hainaut M."/>
            <person name="Haridas S."/>
            <person name="Labutti K."/>
            <person name="Lindquist E."/>
            <person name="Lipzen A."/>
            <person name="Khouja H.-R."/>
            <person name="Murat C."/>
            <person name="Ohm R."/>
            <person name="Olson A."/>
            <person name="Spatafora J."/>
            <person name="Veneault-Fourrey C."/>
            <person name="Henrissat B."/>
            <person name="Grigoriev I."/>
            <person name="Martin F."/>
            <person name="Perotto S."/>
        </authorList>
    </citation>
    <scope>NUCLEOTIDE SEQUENCE [LARGE SCALE GENOMIC DNA]</scope>
    <source>
        <strain evidence="2 3">F</strain>
    </source>
</reference>
<name>A0A2J6R889_HYAVF</name>
<keyword evidence="1" id="KW-1133">Transmembrane helix</keyword>
<sequence>MLSLLTSNPYSVQSSSQRLELHLLFRTISSFLLQASVRFLSMEVISRALLVARDDKSFWEKYKWLIIGGAIAIPIQVVAGLFYLRYRKKKKAAKMMQSEEEGRILRRR</sequence>
<evidence type="ECO:0000313" key="3">
    <source>
        <dbReference type="Proteomes" id="UP000235786"/>
    </source>
</evidence>
<evidence type="ECO:0000313" key="2">
    <source>
        <dbReference type="EMBL" id="PMD34739.1"/>
    </source>
</evidence>
<keyword evidence="1" id="KW-0472">Membrane</keyword>
<gene>
    <name evidence="2" type="ORF">L207DRAFT_516888</name>
</gene>
<proteinExistence type="predicted"/>